<evidence type="ECO:0000313" key="1">
    <source>
        <dbReference type="EMBL" id="PAD72393.1"/>
    </source>
</evidence>
<reference evidence="1 2" key="1">
    <citation type="submission" date="2017-07" db="EMBL/GenBank/DDBJ databases">
        <title>Isolation and whole genome analysis of endospore-forming bacteria from heroin.</title>
        <authorList>
            <person name="Kalinowski J."/>
            <person name="Ahrens B."/>
            <person name="Al-Dilaimi A."/>
            <person name="Winkler A."/>
            <person name="Wibberg D."/>
            <person name="Schleenbecker U."/>
            <person name="Ruckert C."/>
            <person name="Wolfel R."/>
            <person name="Grass G."/>
        </authorList>
    </citation>
    <scope>NUCLEOTIDE SEQUENCE [LARGE SCALE GENOMIC DNA]</scope>
    <source>
        <strain evidence="1 2">7537-G1</strain>
    </source>
</reference>
<proteinExistence type="predicted"/>
<comment type="caution">
    <text evidence="1">The sequence shown here is derived from an EMBL/GenBank/DDBJ whole genome shotgun (WGS) entry which is preliminary data.</text>
</comment>
<dbReference type="Proteomes" id="UP000215596">
    <property type="component" value="Unassembled WGS sequence"/>
</dbReference>
<name>A0A268EH02_9BACL</name>
<evidence type="ECO:0000313" key="2">
    <source>
        <dbReference type="Proteomes" id="UP000215596"/>
    </source>
</evidence>
<organism evidence="1 2">
    <name type="scientific">Paenibacillus campinasensis</name>
    <dbReference type="NCBI Taxonomy" id="66347"/>
    <lineage>
        <taxon>Bacteria</taxon>
        <taxon>Bacillati</taxon>
        <taxon>Bacillota</taxon>
        <taxon>Bacilli</taxon>
        <taxon>Bacillales</taxon>
        <taxon>Paenibacillaceae</taxon>
        <taxon>Paenibacillus</taxon>
    </lineage>
</organism>
<dbReference type="RefSeq" id="WP_095267592.1">
    <property type="nucleotide sequence ID" value="NZ_NPBY01000079.1"/>
</dbReference>
<dbReference type="EMBL" id="NPBY01000079">
    <property type="protein sequence ID" value="PAD72393.1"/>
    <property type="molecule type" value="Genomic_DNA"/>
</dbReference>
<dbReference type="AlphaFoldDB" id="A0A268EH02"/>
<accession>A0A268EH02</accession>
<sequence>MTKLNASITQNYRLTTDATDRSDASQFVLLRRHIVDPTKAPGYKPPADGSAPALREEWREFKYYSLNSDGLKAAVQAAILRDTDVSRAETLAEALAIYAEATEQLVFAISVALTPNFSDDLDALDGRKG</sequence>
<protein>
    <submittedName>
        <fullName evidence="1">Uncharacterized protein</fullName>
    </submittedName>
</protein>
<dbReference type="OrthoDB" id="2661484at2"/>
<gene>
    <name evidence="1" type="ORF">CHH67_22390</name>
</gene>